<evidence type="ECO:0000256" key="5">
    <source>
        <dbReference type="ARBA" id="ARBA00004708"/>
    </source>
</evidence>
<dbReference type="FunFam" id="3.40.50.1000:FF:000168">
    <property type="entry name" value="D,D-heptose 1,7-bisphosphate phosphatase"/>
    <property type="match status" value="1"/>
</dbReference>
<reference evidence="18" key="1">
    <citation type="submission" date="2020-04" db="EMBL/GenBank/DDBJ databases">
        <title>Ralstonia solanacearum UW576, UW763, UW773, and UW774.</title>
        <authorList>
            <person name="Steidl O."/>
            <person name="Truchon A."/>
            <person name="Allen C."/>
        </authorList>
    </citation>
    <scope>NUCLEOTIDE SEQUENCE [LARGE SCALE GENOMIC DNA]</scope>
    <source>
        <strain evidence="18">UW774</strain>
    </source>
</reference>
<dbReference type="NCBIfam" id="TIGR01656">
    <property type="entry name" value="Histidinol-ppas"/>
    <property type="match status" value="1"/>
</dbReference>
<dbReference type="InterPro" id="IPR006543">
    <property type="entry name" value="Histidinol-phos"/>
</dbReference>
<dbReference type="GO" id="GO:0005737">
    <property type="term" value="C:cytoplasm"/>
    <property type="evidence" value="ECO:0007669"/>
    <property type="project" value="UniProtKB-SubCell"/>
</dbReference>
<evidence type="ECO:0000256" key="11">
    <source>
        <dbReference type="ARBA" id="ARBA00022723"/>
    </source>
</evidence>
<dbReference type="Proteomes" id="UP000593970">
    <property type="component" value="Chromosome"/>
</dbReference>
<comment type="subunit">
    <text evidence="7">Monomer.</text>
</comment>
<dbReference type="Gene3D" id="3.40.50.1000">
    <property type="entry name" value="HAD superfamily/HAD-like"/>
    <property type="match status" value="1"/>
</dbReference>
<organism evidence="17 18">
    <name type="scientific">Ralstonia solanacearum</name>
    <name type="common">Pseudomonas solanacearum</name>
    <dbReference type="NCBI Taxonomy" id="305"/>
    <lineage>
        <taxon>Bacteria</taxon>
        <taxon>Pseudomonadati</taxon>
        <taxon>Pseudomonadota</taxon>
        <taxon>Betaproteobacteria</taxon>
        <taxon>Burkholderiales</taxon>
        <taxon>Burkholderiaceae</taxon>
        <taxon>Ralstonia</taxon>
        <taxon>Ralstonia solanacearum species complex</taxon>
    </lineage>
</organism>
<evidence type="ECO:0000256" key="13">
    <source>
        <dbReference type="ARBA" id="ARBA00022833"/>
    </source>
</evidence>
<evidence type="ECO:0000256" key="14">
    <source>
        <dbReference type="ARBA" id="ARBA00022842"/>
    </source>
</evidence>
<dbReference type="NCBIfam" id="NF006506">
    <property type="entry name" value="PRK08942.1"/>
    <property type="match status" value="1"/>
</dbReference>
<keyword evidence="13" id="KW-0862">Zinc</keyword>
<evidence type="ECO:0000256" key="1">
    <source>
        <dbReference type="ARBA" id="ARBA00001226"/>
    </source>
</evidence>
<dbReference type="PANTHER" id="PTHR42891:SF1">
    <property type="entry name" value="D-GLYCERO-BETA-D-MANNO-HEPTOSE-1,7-BISPHOSPHATE 7-PHOSPHATASE"/>
    <property type="match status" value="1"/>
</dbReference>
<evidence type="ECO:0000256" key="15">
    <source>
        <dbReference type="ARBA" id="ARBA00023277"/>
    </source>
</evidence>
<dbReference type="InterPro" id="IPR004446">
    <property type="entry name" value="Heptose_bisP_phosphatase"/>
</dbReference>
<evidence type="ECO:0000256" key="10">
    <source>
        <dbReference type="ARBA" id="ARBA00022490"/>
    </source>
</evidence>
<comment type="similarity">
    <text evidence="6">Belongs to the GmhB family.</text>
</comment>
<evidence type="ECO:0000256" key="7">
    <source>
        <dbReference type="ARBA" id="ARBA00011245"/>
    </source>
</evidence>
<evidence type="ECO:0000256" key="8">
    <source>
        <dbReference type="ARBA" id="ARBA00012987"/>
    </source>
</evidence>
<keyword evidence="12 17" id="KW-0378">Hydrolase</keyword>
<dbReference type="InterPro" id="IPR036412">
    <property type="entry name" value="HAD-like_sf"/>
</dbReference>
<evidence type="ECO:0000256" key="12">
    <source>
        <dbReference type="ARBA" id="ARBA00022801"/>
    </source>
</evidence>
<dbReference type="GO" id="GO:0034200">
    <property type="term" value="F:D-glycero-beta-D-manno-heptose 1,7-bisphosphate 7-phosphatase activity"/>
    <property type="evidence" value="ECO:0007669"/>
    <property type="project" value="UniProtKB-EC"/>
</dbReference>
<keyword evidence="14" id="KW-0460">Magnesium</keyword>
<dbReference type="InterPro" id="IPR006549">
    <property type="entry name" value="HAD-SF_hydro_IIIA"/>
</dbReference>
<dbReference type="InterPro" id="IPR023214">
    <property type="entry name" value="HAD_sf"/>
</dbReference>
<dbReference type="Pfam" id="PF13242">
    <property type="entry name" value="Hydrolase_like"/>
    <property type="match status" value="1"/>
</dbReference>
<name>A0AA92QBX9_RALSL</name>
<gene>
    <name evidence="17" type="primary">gmhB</name>
    <name evidence="17" type="ORF">HF909_15385</name>
</gene>
<dbReference type="EMBL" id="CP051169">
    <property type="protein sequence ID" value="QOK97665.1"/>
    <property type="molecule type" value="Genomic_DNA"/>
</dbReference>
<keyword evidence="11" id="KW-0479">Metal-binding</keyword>
<keyword evidence="10" id="KW-0963">Cytoplasm</keyword>
<comment type="cofactor">
    <cofactor evidence="2">
        <name>Mg(2+)</name>
        <dbReference type="ChEBI" id="CHEBI:18420"/>
    </cofactor>
</comment>
<sequence length="200" mass="21262">MPHIPKLVILDRDGVINLDSDQFIKSPDEWIAIEGSLEAIAELNQAGYQVVVATNQSGIGRGLFEAAALNAMHEKMYKALASQGGRVDAVFFCPHTAAEGCDCRKPKAGMFREIARRFDVDLTGVPVVGDSLRDLQAGAEVGAVPHLVLTGKGAKTLHAGNLPPGTQVHDDLRAFARALLSPAHHHPPGMPSRAPTEPAP</sequence>
<comment type="catalytic activity">
    <reaction evidence="1">
        <text>D-glycero-beta-D-manno-heptose 1,7-bisphosphate + H2O = D-glycero-beta-D-manno-heptose 1-phosphate + phosphate</text>
        <dbReference type="Rhea" id="RHEA:28518"/>
        <dbReference type="ChEBI" id="CHEBI:15377"/>
        <dbReference type="ChEBI" id="CHEBI:43474"/>
        <dbReference type="ChEBI" id="CHEBI:60208"/>
        <dbReference type="ChEBI" id="CHEBI:61593"/>
        <dbReference type="EC" id="3.1.3.82"/>
    </reaction>
</comment>
<evidence type="ECO:0000256" key="9">
    <source>
        <dbReference type="ARBA" id="ARBA00014542"/>
    </source>
</evidence>
<evidence type="ECO:0000256" key="2">
    <source>
        <dbReference type="ARBA" id="ARBA00001946"/>
    </source>
</evidence>
<comment type="subcellular location">
    <subcellularLocation>
        <location evidence="4">Cytoplasm</location>
    </subcellularLocation>
</comment>
<comment type="cofactor">
    <cofactor evidence="3">
        <name>Zn(2+)</name>
        <dbReference type="ChEBI" id="CHEBI:29105"/>
    </cofactor>
</comment>
<dbReference type="SUPFAM" id="SSF56784">
    <property type="entry name" value="HAD-like"/>
    <property type="match status" value="1"/>
</dbReference>
<evidence type="ECO:0000313" key="17">
    <source>
        <dbReference type="EMBL" id="QOK97665.1"/>
    </source>
</evidence>
<evidence type="ECO:0000256" key="6">
    <source>
        <dbReference type="ARBA" id="ARBA00005628"/>
    </source>
</evidence>
<evidence type="ECO:0000313" key="18">
    <source>
        <dbReference type="Proteomes" id="UP000593970"/>
    </source>
</evidence>
<accession>A0AA92QBX9</accession>
<dbReference type="NCBIfam" id="TIGR01662">
    <property type="entry name" value="HAD-SF-IIIA"/>
    <property type="match status" value="1"/>
</dbReference>
<dbReference type="GO" id="GO:0005975">
    <property type="term" value="P:carbohydrate metabolic process"/>
    <property type="evidence" value="ECO:0007669"/>
    <property type="project" value="InterPro"/>
</dbReference>
<dbReference type="GO" id="GO:0046872">
    <property type="term" value="F:metal ion binding"/>
    <property type="evidence" value="ECO:0007669"/>
    <property type="project" value="UniProtKB-KW"/>
</dbReference>
<evidence type="ECO:0000256" key="16">
    <source>
        <dbReference type="ARBA" id="ARBA00031828"/>
    </source>
</evidence>
<keyword evidence="15" id="KW-0119">Carbohydrate metabolism</keyword>
<dbReference type="PANTHER" id="PTHR42891">
    <property type="entry name" value="D-GLYCERO-BETA-D-MANNO-HEPTOSE-1,7-BISPHOSPHATE 7-PHOSPHATASE"/>
    <property type="match status" value="1"/>
</dbReference>
<comment type="pathway">
    <text evidence="5">Nucleotide-sugar biosynthesis; ADP-L-glycero-beta-D-manno-heptose biosynthesis; ADP-L-glycero-beta-D-manno-heptose from D-glycero-beta-D-manno-heptose 7-phosphate: step 2/4.</text>
</comment>
<evidence type="ECO:0000256" key="4">
    <source>
        <dbReference type="ARBA" id="ARBA00004496"/>
    </source>
</evidence>
<evidence type="ECO:0000256" key="3">
    <source>
        <dbReference type="ARBA" id="ARBA00001947"/>
    </source>
</evidence>
<dbReference type="AlphaFoldDB" id="A0AA92QBX9"/>
<proteinExistence type="inferred from homology"/>
<dbReference type="CDD" id="cd07503">
    <property type="entry name" value="HAD_HisB-N"/>
    <property type="match status" value="1"/>
</dbReference>
<dbReference type="EC" id="3.1.3.82" evidence="8"/>
<protein>
    <recommendedName>
        <fullName evidence="9">D-glycero-beta-D-manno-heptose-1,7-bisphosphate 7-phosphatase</fullName>
        <ecNumber evidence="8">3.1.3.82</ecNumber>
    </recommendedName>
    <alternativeName>
        <fullName evidence="16">D,D-heptose 1,7-bisphosphate phosphatase</fullName>
    </alternativeName>
</protein>